<evidence type="ECO:0000256" key="2">
    <source>
        <dbReference type="SAM" id="Phobius"/>
    </source>
</evidence>
<keyword evidence="2" id="KW-0472">Membrane</keyword>
<dbReference type="Proteomes" id="UP000320390">
    <property type="component" value="Chromosome"/>
</dbReference>
<dbReference type="Gene3D" id="2.120.10.30">
    <property type="entry name" value="TolB, C-terminal domain"/>
    <property type="match status" value="1"/>
</dbReference>
<keyword evidence="2" id="KW-1133">Transmembrane helix</keyword>
<feature type="compositionally biased region" description="Low complexity" evidence="1">
    <location>
        <begin position="792"/>
        <end position="807"/>
    </location>
</feature>
<dbReference type="InterPro" id="IPR011659">
    <property type="entry name" value="WD40"/>
</dbReference>
<dbReference type="Gene3D" id="1.50.10.20">
    <property type="match status" value="1"/>
</dbReference>
<feature type="region of interest" description="Disordered" evidence="1">
    <location>
        <begin position="544"/>
        <end position="925"/>
    </location>
</feature>
<feature type="region of interest" description="Disordered" evidence="1">
    <location>
        <begin position="299"/>
        <end position="321"/>
    </location>
</feature>
<dbReference type="InterPro" id="IPR011042">
    <property type="entry name" value="6-blade_b-propeller_TolB-like"/>
</dbReference>
<keyword evidence="2" id="KW-0812">Transmembrane</keyword>
<organism evidence="3 4">
    <name type="scientific">Saltatorellus ferox</name>
    <dbReference type="NCBI Taxonomy" id="2528018"/>
    <lineage>
        <taxon>Bacteria</taxon>
        <taxon>Pseudomonadati</taxon>
        <taxon>Planctomycetota</taxon>
        <taxon>Planctomycetia</taxon>
        <taxon>Planctomycetia incertae sedis</taxon>
        <taxon>Saltatorellus</taxon>
    </lineage>
</organism>
<feature type="compositionally biased region" description="Low complexity" evidence="1">
    <location>
        <begin position="578"/>
        <end position="589"/>
    </location>
</feature>
<dbReference type="OrthoDB" id="238862at2"/>
<dbReference type="Pfam" id="PF07676">
    <property type="entry name" value="PD40"/>
    <property type="match status" value="3"/>
</dbReference>
<dbReference type="InterPro" id="IPR008930">
    <property type="entry name" value="Terpenoid_cyclase/PrenylTrfase"/>
</dbReference>
<feature type="compositionally biased region" description="Basic and acidic residues" evidence="1">
    <location>
        <begin position="597"/>
        <end position="611"/>
    </location>
</feature>
<reference evidence="3 4" key="1">
    <citation type="submission" date="2019-02" db="EMBL/GenBank/DDBJ databases">
        <title>Deep-cultivation of Planctomycetes and their phenomic and genomic characterization uncovers novel biology.</title>
        <authorList>
            <person name="Wiegand S."/>
            <person name="Jogler M."/>
            <person name="Boedeker C."/>
            <person name="Pinto D."/>
            <person name="Vollmers J."/>
            <person name="Rivas-Marin E."/>
            <person name="Kohn T."/>
            <person name="Peeters S.H."/>
            <person name="Heuer A."/>
            <person name="Rast P."/>
            <person name="Oberbeckmann S."/>
            <person name="Bunk B."/>
            <person name="Jeske O."/>
            <person name="Meyerdierks A."/>
            <person name="Storesund J.E."/>
            <person name="Kallscheuer N."/>
            <person name="Luecker S."/>
            <person name="Lage O.M."/>
            <person name="Pohl T."/>
            <person name="Merkel B.J."/>
            <person name="Hornburger P."/>
            <person name="Mueller R.-W."/>
            <person name="Bruemmer F."/>
            <person name="Labrenz M."/>
            <person name="Spormann A.M."/>
            <person name="Op den Camp H."/>
            <person name="Overmann J."/>
            <person name="Amann R."/>
            <person name="Jetten M.S.M."/>
            <person name="Mascher T."/>
            <person name="Medema M.H."/>
            <person name="Devos D.P."/>
            <person name="Kaster A.-K."/>
            <person name="Ovreas L."/>
            <person name="Rohde M."/>
            <person name="Galperin M.Y."/>
            <person name="Jogler C."/>
        </authorList>
    </citation>
    <scope>NUCLEOTIDE SEQUENCE [LARGE SCALE GENOMIC DNA]</scope>
    <source>
        <strain evidence="3 4">Poly30</strain>
    </source>
</reference>
<dbReference type="EMBL" id="CP036434">
    <property type="protein sequence ID" value="QDV08286.1"/>
    <property type="molecule type" value="Genomic_DNA"/>
</dbReference>
<sequence length="1327" mass="142247">MIAVSLLAAGFLAAWLRFRPYLGTEGAFTDGERTIEIESVDELRYAVWDDPLPLTGDLNSDEPESAPVLSPDGRYMVFVVGARGLGTDIWVCDLDRSGRALEPRPLIGVNSSADELAPAFTTDGALLFASNRPGGEGGLDIWRSDYDRGVFGKPEHLAGRGLNTPADETDPTAVPGSDAILFASNRLTVEEKAAQAPRQFDLYSAEPLPIRDGAEVVWEVHGLDGINTPYDERDPSLTVDGRALLFASDRGTMSSGLFGFGEAVSSREVPLGLQRSSANRTDTDFDLFRAARRPFDHPGPEFTDEWLPPRPLEGVNTDASERYPRSTPDGFALLFARGDEFTVDESGQRTALPDTEVNWDVWRATSREVVRTPGKPIGWREIIVLLALLLLALLAALAKRWKGMDVIYKAFLVSLLIHLALLFWARDVVPESGPMELREGDPDRVRVRLVEDPNSLRAQRNEERGGRVEAARSEAETSDQLTRAELAAVAAAELAASASMTALQRSEAQMADGPTPMDAPDPEREVEVDQAFQQSIAEAREAFERKTGEAAPLSVAASEVESNRTERTAAEVARDRALAAASANVPVASTEAPSAARLERSSERNAPRDAPSRSSVTVDRSQDAPSSVQQAERTPTMSGPEVDFERKVADARTASDPLALSQSDEARISSRTSSDAPTLRAEAPRAERAPGESVAVAPSATSELRRSERSDPVGGPVALPTAVPTLTESGRATTPVEIALAGPSGEAEIERTEGPAAPAFDALEGAGQAAAALDRSKEPRSELFGPAREVTADSGASSELASASDLAPSVLAPIGRSRSRSAAEAPSFAMPGRASVEQELERSVGPSAGPSAAREVSVADLAGEPTARPSTPASGAEAPSATGSIMADLGPTDTGSLRRRDRSEGPVEGPGRIATNTGSGGAVGFEAPAPAAVELKAPDAPRPPQGVPVAKLSLEQWDRTPYQSRTGERKIAALEEYGGGVETERAVEGGLAYLARRQRSDGRWGRKEIDDKYGQPMVGKTGLACLAFMGAGHTPQSNTEYSDNVAKGLQFLVDSQDPASGHFGNTSSYGHAIATYALGEAFALTSAAQFRGPLVAAVQHIVDNQVSSRDPLLDGGWSYFFADGRTLDRWPRASVTAWQVMALESAKLGGIDVPRPVFARAQQFLVNSWDPSRSAFRYSHDPGRLRSDYPLLPGSTPASMFALSLLGADIGAPQFAPARDFVHARSPRGYRFTGEDDFVYKAQGNLYFWYYGTLAMFRAGGDDWQRWNTALKETLVPAQDPDGSWRPISIYAGYAQDSDGDRSYTTAMNVLTLEVYYRYFTPLLKVE</sequence>
<feature type="compositionally biased region" description="Basic and acidic residues" evidence="1">
    <location>
        <begin position="561"/>
        <end position="577"/>
    </location>
</feature>
<feature type="compositionally biased region" description="Low complexity" evidence="1">
    <location>
        <begin position="759"/>
        <end position="773"/>
    </location>
</feature>
<proteinExistence type="predicted"/>
<feature type="region of interest" description="Disordered" evidence="1">
    <location>
        <begin position="503"/>
        <end position="528"/>
    </location>
</feature>
<evidence type="ECO:0000313" key="3">
    <source>
        <dbReference type="EMBL" id="QDV08286.1"/>
    </source>
</evidence>
<gene>
    <name evidence="3" type="ORF">Poly30_38230</name>
</gene>
<accession>A0A518EW19</accession>
<feature type="transmembrane region" description="Helical" evidence="2">
    <location>
        <begin position="406"/>
        <end position="425"/>
    </location>
</feature>
<feature type="compositionally biased region" description="Basic and acidic residues" evidence="1">
    <location>
        <begin position="896"/>
        <end position="905"/>
    </location>
</feature>
<name>A0A518EW19_9BACT</name>
<feature type="compositionally biased region" description="Polar residues" evidence="1">
    <location>
        <begin position="612"/>
        <end position="637"/>
    </location>
</feature>
<keyword evidence="4" id="KW-1185">Reference proteome</keyword>
<feature type="compositionally biased region" description="Basic and acidic residues" evidence="1">
    <location>
        <begin position="459"/>
        <end position="475"/>
    </location>
</feature>
<feature type="transmembrane region" description="Helical" evidence="2">
    <location>
        <begin position="377"/>
        <end position="397"/>
    </location>
</feature>
<feature type="region of interest" description="Disordered" evidence="1">
    <location>
        <begin position="456"/>
        <end position="479"/>
    </location>
</feature>
<dbReference type="SUPFAM" id="SSF82171">
    <property type="entry name" value="DPP6 N-terminal domain-like"/>
    <property type="match status" value="1"/>
</dbReference>
<dbReference type="CDD" id="cd00688">
    <property type="entry name" value="ISOPREN_C2_like"/>
    <property type="match status" value="1"/>
</dbReference>
<evidence type="ECO:0000256" key="1">
    <source>
        <dbReference type="SAM" id="MobiDB-lite"/>
    </source>
</evidence>
<dbReference type="SUPFAM" id="SSF48239">
    <property type="entry name" value="Terpenoid cyclases/Protein prenyltransferases"/>
    <property type="match status" value="1"/>
</dbReference>
<evidence type="ECO:0000313" key="4">
    <source>
        <dbReference type="Proteomes" id="UP000320390"/>
    </source>
</evidence>
<dbReference type="RefSeq" id="WP_145200663.1">
    <property type="nucleotide sequence ID" value="NZ_CP036434.1"/>
</dbReference>
<protein>
    <submittedName>
        <fullName evidence="3">WD40-like Beta Propeller Repeat protein</fullName>
    </submittedName>
</protein>